<dbReference type="OrthoDB" id="9804077at2"/>
<dbReference type="Proteomes" id="UP000298471">
    <property type="component" value="Unassembled WGS sequence"/>
</dbReference>
<evidence type="ECO:0000313" key="1">
    <source>
        <dbReference type="EMBL" id="TGE27313.1"/>
    </source>
</evidence>
<comment type="caution">
    <text evidence="1">The sequence shown here is derived from an EMBL/GenBank/DDBJ whole genome shotgun (WGS) entry which is preliminary data.</text>
</comment>
<sequence>MANDYEQSRSNMEKLDALCSASDHERNEDTTRIQMIDALLLECLGWSRENLITEESYQGKYADYILTIHRPVAILEAKREGDYFTLPIGITNNNIYSLKTLCKDNKNLKDALEQVSGYCQKRGVEVGIVCNGWQLVIFVANRIDGVPPLEGNAIVFASTQVMLNNFQLLWNVLSKPGLESRYVINTLVGNQVQSLPAKLSSTINNYPGVKNRNPFQMDMQIISDLVLEDVIREKEVESRFLKACYCKSGPLSQFAMVSKEILTTRYKYIFEKEEQAGYVEPVVTKNGISKDLSDIVANSLSRRPVLLLGDVGVGKTSFINNLIKVEAKAVFDNALTFKINLGAQAVLTTLIEKVVIDEVATQLKEDYNINIDENLFVREVYKDELASFKNGIYKPLYDIGSPDIIMKEIEFLAGKVMDRPQHVRKSLEQATKIKKKQAIIFLDNCDQRGDDAQQQAFLISQELAEHWPVTVFVTLRPETFHRSVKVGALSGYHPKAFSIAPPRLDEVINRRLNFAQLITRGEIPLSSLKINTTFSKLDTLIQILKDSFARNPRLFEFIDNISAGNIRQAIDVVKSFFGSGHVNTEKILHIFSTDGDYDIPFHEFLRAVIFGDNIYYDPSRSLITNVFDIHYNDTKEYFLGSIVLGMLQSSMNSGRGDGYLESEKIYAQLQGYGYTVPQIDFLIGYYVSRKLIESTSRNSVGRMSASQVVIRITTIGAYHFTTLIKLFTYVDAMIVDIPFISQRYRAQIGDAKHIAQRLDRAELFVEYMDGLWEPIKHLNTYFDWSRVSYDLRRDIDIARRKFNRSIKS</sequence>
<protein>
    <submittedName>
        <fullName evidence="1">Uncharacterized protein</fullName>
    </submittedName>
</protein>
<organism evidence="1 2">
    <name type="scientific">Hymenobacter metallicola</name>
    <dbReference type="NCBI Taxonomy" id="2563114"/>
    <lineage>
        <taxon>Bacteria</taxon>
        <taxon>Pseudomonadati</taxon>
        <taxon>Bacteroidota</taxon>
        <taxon>Cytophagia</taxon>
        <taxon>Cytophagales</taxon>
        <taxon>Hymenobacteraceae</taxon>
        <taxon>Hymenobacter</taxon>
    </lineage>
</organism>
<accession>A0A4Z0QDR5</accession>
<dbReference type="InterPro" id="IPR027417">
    <property type="entry name" value="P-loop_NTPase"/>
</dbReference>
<dbReference type="EMBL" id="SRMB01000002">
    <property type="protein sequence ID" value="TGE27313.1"/>
    <property type="molecule type" value="Genomic_DNA"/>
</dbReference>
<dbReference type="SUPFAM" id="SSF52540">
    <property type="entry name" value="P-loop containing nucleoside triphosphate hydrolases"/>
    <property type="match status" value="1"/>
</dbReference>
<reference evidence="1 2" key="1">
    <citation type="submission" date="2019-04" db="EMBL/GenBank/DDBJ databases">
        <authorList>
            <person name="Feng G."/>
            <person name="Zhang J."/>
            <person name="Zhu H."/>
        </authorList>
    </citation>
    <scope>NUCLEOTIDE SEQUENCE [LARGE SCALE GENOMIC DNA]</scope>
    <source>
        <strain evidence="1 2">9PBR-1</strain>
    </source>
</reference>
<dbReference type="RefSeq" id="WP_135395213.1">
    <property type="nucleotide sequence ID" value="NZ_SRMB01000002.1"/>
</dbReference>
<dbReference type="AlphaFoldDB" id="A0A4Z0QDR5"/>
<gene>
    <name evidence="1" type="ORF">E5K02_13060</name>
</gene>
<evidence type="ECO:0000313" key="2">
    <source>
        <dbReference type="Proteomes" id="UP000298471"/>
    </source>
</evidence>
<proteinExistence type="predicted"/>
<name>A0A4Z0QDR5_9BACT</name>
<dbReference type="Gene3D" id="3.40.50.300">
    <property type="entry name" value="P-loop containing nucleotide triphosphate hydrolases"/>
    <property type="match status" value="1"/>
</dbReference>
<keyword evidence="2" id="KW-1185">Reference proteome</keyword>